<dbReference type="AlphaFoldDB" id="A0A2T5V6Y1"/>
<dbReference type="NCBIfam" id="TIGR02067">
    <property type="entry name" value="his_9_HisN"/>
    <property type="match status" value="1"/>
</dbReference>
<name>A0A2T5V6Y1_9HYPH</name>
<proteinExistence type="inferred from homology"/>
<evidence type="ECO:0000256" key="2">
    <source>
        <dbReference type="ARBA" id="ARBA00009759"/>
    </source>
</evidence>
<dbReference type="GO" id="GO:0000105">
    <property type="term" value="P:L-histidine biosynthetic process"/>
    <property type="evidence" value="ECO:0007669"/>
    <property type="project" value="UniProtKB-UniRule"/>
</dbReference>
<evidence type="ECO:0000256" key="5">
    <source>
        <dbReference type="ARBA" id="ARBA00022842"/>
    </source>
</evidence>
<dbReference type="PANTHER" id="PTHR43200:SF6">
    <property type="entry name" value="3'(2'),5'-BISPHOSPHATE NUCLEOTIDASE"/>
    <property type="match status" value="1"/>
</dbReference>
<evidence type="ECO:0000256" key="6">
    <source>
        <dbReference type="NCBIfam" id="TIGR02067"/>
    </source>
</evidence>
<dbReference type="SUPFAM" id="SSF56655">
    <property type="entry name" value="Carbohydrate phosphatase"/>
    <property type="match status" value="1"/>
</dbReference>
<dbReference type="Proteomes" id="UP000244081">
    <property type="component" value="Unassembled WGS sequence"/>
</dbReference>
<accession>A0A2T5V6Y1</accession>
<gene>
    <name evidence="8" type="ORF">C8N35_107200</name>
</gene>
<dbReference type="GO" id="GO:0004401">
    <property type="term" value="F:histidinol-phosphatase activity"/>
    <property type="evidence" value="ECO:0007669"/>
    <property type="project" value="UniProtKB-UniRule"/>
</dbReference>
<dbReference type="Gene3D" id="3.40.190.80">
    <property type="match status" value="1"/>
</dbReference>
<dbReference type="InterPro" id="IPR051090">
    <property type="entry name" value="Inositol_monoP_superfamily"/>
</dbReference>
<feature type="binding site" evidence="7">
    <location>
        <position position="99"/>
    </location>
    <ligand>
        <name>Mg(2+)</name>
        <dbReference type="ChEBI" id="CHEBI:18420"/>
        <label>1</label>
        <note>catalytic</note>
    </ligand>
</feature>
<dbReference type="GO" id="GO:0046872">
    <property type="term" value="F:metal ion binding"/>
    <property type="evidence" value="ECO:0007669"/>
    <property type="project" value="UniProtKB-KW"/>
</dbReference>
<reference evidence="8 9" key="1">
    <citation type="submission" date="2018-04" db="EMBL/GenBank/DDBJ databases">
        <title>Genomic Encyclopedia of Archaeal and Bacterial Type Strains, Phase II (KMG-II): from individual species to whole genera.</title>
        <authorList>
            <person name="Goeker M."/>
        </authorList>
    </citation>
    <scope>NUCLEOTIDE SEQUENCE [LARGE SCALE GENOMIC DNA]</scope>
    <source>
        <strain evidence="8 9">DSM 23382</strain>
    </source>
</reference>
<feature type="binding site" evidence="7">
    <location>
        <position position="81"/>
    </location>
    <ligand>
        <name>Mg(2+)</name>
        <dbReference type="ChEBI" id="CHEBI:18420"/>
        <label>1</label>
        <note>catalytic</note>
    </ligand>
</feature>
<dbReference type="PRINTS" id="PR00377">
    <property type="entry name" value="IMPHPHTASES"/>
</dbReference>
<dbReference type="FunFam" id="3.30.540.10:FF:000030">
    <property type="entry name" value="Inositol monophosphatase"/>
    <property type="match status" value="1"/>
</dbReference>
<dbReference type="Gene3D" id="3.30.540.10">
    <property type="entry name" value="Fructose-1,6-Bisphosphatase, subunit A, domain 1"/>
    <property type="match status" value="1"/>
</dbReference>
<keyword evidence="9" id="KW-1185">Reference proteome</keyword>
<feature type="binding site" evidence="7">
    <location>
        <position position="224"/>
    </location>
    <ligand>
        <name>Mg(2+)</name>
        <dbReference type="ChEBI" id="CHEBI:18420"/>
        <label>1</label>
        <note>catalytic</note>
    </ligand>
</feature>
<organism evidence="8 9">
    <name type="scientific">Breoghania corrubedonensis</name>
    <dbReference type="NCBI Taxonomy" id="665038"/>
    <lineage>
        <taxon>Bacteria</taxon>
        <taxon>Pseudomonadati</taxon>
        <taxon>Pseudomonadota</taxon>
        <taxon>Alphaproteobacteria</taxon>
        <taxon>Hyphomicrobiales</taxon>
        <taxon>Stappiaceae</taxon>
        <taxon>Breoghania</taxon>
    </lineage>
</organism>
<protein>
    <recommendedName>
        <fullName evidence="6">Histidinol-phosphatase</fullName>
        <ecNumber evidence="6">3.1.3.15</ecNumber>
    </recommendedName>
</protein>
<comment type="similarity">
    <text evidence="2">Belongs to the inositol monophosphatase superfamily.</text>
</comment>
<sequence length="274" mass="29698">MADMHQKHTYTDFAHRLADAAAAEALAGFRAAIHVDNKGKKDAASDDTRRYDPVTEADRGAERVMRELIETTYPDHGIVGEEYGKLRQDADHVWVLDPIDGTRSFIAGIPLWGTLIGLMENGRPALGMMAQPYIGERFYGDGKSARYRGPRGDGALKTRKCADLSDAILFTTTPALFDHDERPAYDAVEREVRLARYGTDCYGYCMLAAGQADLVIEAGLEAYDIVALVPIVEGAGGVVTTWTGAPADEGGRIVASGDPALHEAVLRELAICRA</sequence>
<keyword evidence="3 7" id="KW-0479">Metal-binding</keyword>
<dbReference type="EMBL" id="QAYG01000007">
    <property type="protein sequence ID" value="PTW59486.1"/>
    <property type="molecule type" value="Genomic_DNA"/>
</dbReference>
<evidence type="ECO:0000256" key="7">
    <source>
        <dbReference type="PIRSR" id="PIRSR600760-2"/>
    </source>
</evidence>
<dbReference type="InterPro" id="IPR000760">
    <property type="entry name" value="Inositol_monophosphatase-like"/>
</dbReference>
<dbReference type="PANTHER" id="PTHR43200">
    <property type="entry name" value="PHOSPHATASE"/>
    <property type="match status" value="1"/>
</dbReference>
<feature type="binding site" evidence="7">
    <location>
        <position position="97"/>
    </location>
    <ligand>
        <name>Mg(2+)</name>
        <dbReference type="ChEBI" id="CHEBI:18420"/>
        <label>1</label>
        <note>catalytic</note>
    </ligand>
</feature>
<evidence type="ECO:0000256" key="4">
    <source>
        <dbReference type="ARBA" id="ARBA00022801"/>
    </source>
</evidence>
<feature type="binding site" evidence="7">
    <location>
        <position position="100"/>
    </location>
    <ligand>
        <name>Mg(2+)</name>
        <dbReference type="ChEBI" id="CHEBI:18420"/>
        <label>1</label>
        <note>catalytic</note>
    </ligand>
</feature>
<dbReference type="InterPro" id="IPR011809">
    <property type="entry name" value="His_9_proposed"/>
</dbReference>
<comment type="caution">
    <text evidence="8">The sequence shown here is derived from an EMBL/GenBank/DDBJ whole genome shotgun (WGS) entry which is preliminary data.</text>
</comment>
<keyword evidence="5 7" id="KW-0460">Magnesium</keyword>
<evidence type="ECO:0000313" key="8">
    <source>
        <dbReference type="EMBL" id="PTW59486.1"/>
    </source>
</evidence>
<keyword evidence="4" id="KW-0378">Hydrolase</keyword>
<comment type="cofactor">
    <cofactor evidence="1 7">
        <name>Mg(2+)</name>
        <dbReference type="ChEBI" id="CHEBI:18420"/>
    </cofactor>
</comment>
<evidence type="ECO:0000256" key="3">
    <source>
        <dbReference type="ARBA" id="ARBA00022723"/>
    </source>
</evidence>
<evidence type="ECO:0000256" key="1">
    <source>
        <dbReference type="ARBA" id="ARBA00001946"/>
    </source>
</evidence>
<dbReference type="EC" id="3.1.3.15" evidence="6"/>
<dbReference type="CDD" id="cd01641">
    <property type="entry name" value="Bacterial_IMPase_like_1"/>
    <property type="match status" value="1"/>
</dbReference>
<dbReference type="Pfam" id="PF00459">
    <property type="entry name" value="Inositol_P"/>
    <property type="match status" value="1"/>
</dbReference>
<evidence type="ECO:0000313" key="9">
    <source>
        <dbReference type="Proteomes" id="UP000244081"/>
    </source>
</evidence>